<reference evidence="1 2" key="1">
    <citation type="submission" date="2019-07" db="EMBL/GenBank/DDBJ databases">
        <title>Whole genome shotgun sequence of Chryseobacterium lathyri NBRC 105250.</title>
        <authorList>
            <person name="Hosoyama A."/>
            <person name="Uohara A."/>
            <person name="Ohji S."/>
            <person name="Ichikawa N."/>
        </authorList>
    </citation>
    <scope>NUCLEOTIDE SEQUENCE [LARGE SCALE GENOMIC DNA]</scope>
    <source>
        <strain evidence="1 2">NBRC 105250</strain>
    </source>
</reference>
<evidence type="ECO:0000313" key="1">
    <source>
        <dbReference type="EMBL" id="GEN71309.1"/>
    </source>
</evidence>
<accession>A0A511Y801</accession>
<comment type="caution">
    <text evidence="1">The sequence shown here is derived from an EMBL/GenBank/DDBJ whole genome shotgun (WGS) entry which is preliminary data.</text>
</comment>
<dbReference type="AlphaFoldDB" id="A0A511Y801"/>
<protein>
    <submittedName>
        <fullName evidence="1">Uncharacterized protein</fullName>
    </submittedName>
</protein>
<organism evidence="1 2">
    <name type="scientific">Chryseobacterium lathyri</name>
    <dbReference type="NCBI Taxonomy" id="395933"/>
    <lineage>
        <taxon>Bacteria</taxon>
        <taxon>Pseudomonadati</taxon>
        <taxon>Bacteroidota</taxon>
        <taxon>Flavobacteriia</taxon>
        <taxon>Flavobacteriales</taxon>
        <taxon>Weeksellaceae</taxon>
        <taxon>Chryseobacterium group</taxon>
        <taxon>Chryseobacterium</taxon>
    </lineage>
</organism>
<name>A0A511Y801_9FLAO</name>
<dbReference type="OrthoDB" id="73388at59732"/>
<proteinExistence type="predicted"/>
<evidence type="ECO:0000313" key="2">
    <source>
        <dbReference type="Proteomes" id="UP000321150"/>
    </source>
</evidence>
<sequence length="60" mass="6635">MVKAYFAVGFSNYKKLPKEIEAIQASLTKAIGIGTEARYAKGLGKNLIYIRHMNADFGPE</sequence>
<dbReference type="Proteomes" id="UP000321150">
    <property type="component" value="Unassembled WGS sequence"/>
</dbReference>
<dbReference type="EMBL" id="BJYI01000005">
    <property type="protein sequence ID" value="GEN71309.1"/>
    <property type="molecule type" value="Genomic_DNA"/>
</dbReference>
<dbReference type="RefSeq" id="WP_111959618.1">
    <property type="nucleotide sequence ID" value="NZ_BJYI01000005.1"/>
</dbReference>
<gene>
    <name evidence="1" type="ORF">CLA01_13810</name>
</gene>